<reference evidence="8 9" key="1">
    <citation type="journal article" date="2024" name="bioRxiv">
        <title>A reference genome for Trichogramma kaykai: A tiny desert-dwelling parasitoid wasp with competing sex-ratio distorters.</title>
        <authorList>
            <person name="Culotta J."/>
            <person name="Lindsey A.R."/>
        </authorList>
    </citation>
    <scope>NUCLEOTIDE SEQUENCE [LARGE SCALE GENOMIC DNA]</scope>
    <source>
        <strain evidence="8 9">KSX58</strain>
    </source>
</reference>
<evidence type="ECO:0000259" key="7">
    <source>
        <dbReference type="PROSITE" id="PS51352"/>
    </source>
</evidence>
<evidence type="ECO:0000256" key="4">
    <source>
        <dbReference type="ARBA" id="ARBA00022989"/>
    </source>
</evidence>
<accession>A0ABD2X4T3</accession>
<evidence type="ECO:0000256" key="1">
    <source>
        <dbReference type="ARBA" id="ARBA00004479"/>
    </source>
</evidence>
<sequence>MGLGFRKSFQGFKKDLRQLMRPYYIINMFLSLSYIVCKRLPYVCHFLFNQADCQLDDRETEILTFLMIVIMMRTRKTGSLSMINYLSNSFVYCKVANLILWFHADITLGILYAVIFILCGLLCPEPTYQGPENVIYLRGGNSLQEELEHDTRVCWLIAFYTVWNPACVNFAPIFSELSAKYALDNFKFGKVDIGRHPEVAAKYRINDSSKSQQLPSLILFKEGKEVERRPVADRQGKLMKFLFSMDNIKNAFDIEGVYETCLKNPIKMKGKKDKKDE</sequence>
<evidence type="ECO:0000256" key="6">
    <source>
        <dbReference type="SAM" id="Phobius"/>
    </source>
</evidence>
<keyword evidence="4 6" id="KW-1133">Transmembrane helix</keyword>
<evidence type="ECO:0000256" key="3">
    <source>
        <dbReference type="ARBA" id="ARBA00022729"/>
    </source>
</evidence>
<dbReference type="InterPro" id="IPR013766">
    <property type="entry name" value="Thioredoxin_domain"/>
</dbReference>
<dbReference type="PANTHER" id="PTHR15853">
    <property type="entry name" value="THIOREDOXIN-RELATED"/>
    <property type="match status" value="1"/>
</dbReference>
<proteinExistence type="predicted"/>
<dbReference type="AlphaFoldDB" id="A0ABD2X4T3"/>
<comment type="subcellular location">
    <subcellularLocation>
        <location evidence="1">Membrane</location>
        <topology evidence="1">Single-pass type I membrane protein</topology>
    </subcellularLocation>
</comment>
<dbReference type="CDD" id="cd02962">
    <property type="entry name" value="TMX2"/>
    <property type="match status" value="1"/>
</dbReference>
<dbReference type="Proteomes" id="UP001627154">
    <property type="component" value="Unassembled WGS sequence"/>
</dbReference>
<dbReference type="PANTHER" id="PTHR15853:SF0">
    <property type="entry name" value="THIOREDOXIN-RELATED TRANSMEMBRANE PROTEIN 2"/>
    <property type="match status" value="1"/>
</dbReference>
<dbReference type="SUPFAM" id="SSF52833">
    <property type="entry name" value="Thioredoxin-like"/>
    <property type="match status" value="1"/>
</dbReference>
<dbReference type="InterPro" id="IPR036249">
    <property type="entry name" value="Thioredoxin-like_sf"/>
</dbReference>
<keyword evidence="5 6" id="KW-0472">Membrane</keyword>
<feature type="domain" description="Thioredoxin" evidence="7">
    <location>
        <begin position="117"/>
        <end position="267"/>
    </location>
</feature>
<evidence type="ECO:0000313" key="9">
    <source>
        <dbReference type="Proteomes" id="UP001627154"/>
    </source>
</evidence>
<dbReference type="InterPro" id="IPR039101">
    <property type="entry name" value="TMX2"/>
</dbReference>
<evidence type="ECO:0000256" key="2">
    <source>
        <dbReference type="ARBA" id="ARBA00022692"/>
    </source>
</evidence>
<keyword evidence="9" id="KW-1185">Reference proteome</keyword>
<dbReference type="Gene3D" id="3.40.30.10">
    <property type="entry name" value="Glutaredoxin"/>
    <property type="match status" value="1"/>
</dbReference>
<dbReference type="PROSITE" id="PS51352">
    <property type="entry name" value="THIOREDOXIN_2"/>
    <property type="match status" value="1"/>
</dbReference>
<feature type="transmembrane region" description="Helical" evidence="6">
    <location>
        <begin position="21"/>
        <end position="42"/>
    </location>
</feature>
<keyword evidence="2 6" id="KW-0812">Transmembrane</keyword>
<dbReference type="EMBL" id="JBJJXI010000055">
    <property type="protein sequence ID" value="KAL3399882.1"/>
    <property type="molecule type" value="Genomic_DNA"/>
</dbReference>
<name>A0ABD2X4T3_9HYME</name>
<dbReference type="InterPro" id="IPR037463">
    <property type="entry name" value="TMX2_thioredoxin_dom"/>
</dbReference>
<keyword evidence="3" id="KW-0732">Signal</keyword>
<organism evidence="8 9">
    <name type="scientific">Trichogramma kaykai</name>
    <dbReference type="NCBI Taxonomy" id="54128"/>
    <lineage>
        <taxon>Eukaryota</taxon>
        <taxon>Metazoa</taxon>
        <taxon>Ecdysozoa</taxon>
        <taxon>Arthropoda</taxon>
        <taxon>Hexapoda</taxon>
        <taxon>Insecta</taxon>
        <taxon>Pterygota</taxon>
        <taxon>Neoptera</taxon>
        <taxon>Endopterygota</taxon>
        <taxon>Hymenoptera</taxon>
        <taxon>Apocrita</taxon>
        <taxon>Proctotrupomorpha</taxon>
        <taxon>Chalcidoidea</taxon>
        <taxon>Trichogrammatidae</taxon>
        <taxon>Trichogramma</taxon>
    </lineage>
</organism>
<evidence type="ECO:0000313" key="8">
    <source>
        <dbReference type="EMBL" id="KAL3399882.1"/>
    </source>
</evidence>
<evidence type="ECO:0000256" key="5">
    <source>
        <dbReference type="ARBA" id="ARBA00023136"/>
    </source>
</evidence>
<comment type="caution">
    <text evidence="8">The sequence shown here is derived from an EMBL/GenBank/DDBJ whole genome shotgun (WGS) entry which is preliminary data.</text>
</comment>
<dbReference type="Pfam" id="PF00085">
    <property type="entry name" value="Thioredoxin"/>
    <property type="match status" value="1"/>
</dbReference>
<dbReference type="GO" id="GO:0016020">
    <property type="term" value="C:membrane"/>
    <property type="evidence" value="ECO:0007669"/>
    <property type="project" value="UniProtKB-SubCell"/>
</dbReference>
<feature type="transmembrane region" description="Helical" evidence="6">
    <location>
        <begin position="98"/>
        <end position="118"/>
    </location>
</feature>
<gene>
    <name evidence="8" type="ORF">TKK_007107</name>
</gene>
<protein>
    <recommendedName>
        <fullName evidence="7">Thioredoxin domain-containing protein</fullName>
    </recommendedName>
</protein>